<dbReference type="Gene3D" id="1.10.3210.10">
    <property type="entry name" value="Hypothetical protein af1432"/>
    <property type="match status" value="1"/>
</dbReference>
<organism evidence="1 2">
    <name type="scientific">Halomonas huangheensis</name>
    <dbReference type="NCBI Taxonomy" id="1178482"/>
    <lineage>
        <taxon>Bacteria</taxon>
        <taxon>Pseudomonadati</taxon>
        <taxon>Pseudomonadota</taxon>
        <taxon>Gammaproteobacteria</taxon>
        <taxon>Oceanospirillales</taxon>
        <taxon>Halomonadaceae</taxon>
        <taxon>Halomonas</taxon>
    </lineage>
</organism>
<evidence type="ECO:0000313" key="1">
    <source>
        <dbReference type="EMBL" id="ERL52474.1"/>
    </source>
</evidence>
<protein>
    <recommendedName>
        <fullName evidence="3">Phosphohydrolase</fullName>
    </recommendedName>
</protein>
<proteinExistence type="predicted"/>
<dbReference type="Proteomes" id="UP000019113">
    <property type="component" value="Unassembled WGS sequence"/>
</dbReference>
<dbReference type="STRING" id="1178482.AR456_18985"/>
<evidence type="ECO:0008006" key="3">
    <source>
        <dbReference type="Google" id="ProtNLM"/>
    </source>
</evidence>
<dbReference type="SUPFAM" id="SSF109604">
    <property type="entry name" value="HD-domain/PDEase-like"/>
    <property type="match status" value="1"/>
</dbReference>
<name>W1NAC3_9GAMM</name>
<dbReference type="AlphaFoldDB" id="W1NAC3"/>
<gene>
    <name evidence="1" type="ORF">BJB45_07955</name>
</gene>
<accession>W1NAC3</accession>
<dbReference type="RefSeq" id="WP_021817717.1">
    <property type="nucleotide sequence ID" value="NZ_AVBC01000018.1"/>
</dbReference>
<dbReference type="EMBL" id="AVBC01000018">
    <property type="protein sequence ID" value="ERL52474.1"/>
    <property type="molecule type" value="Genomic_DNA"/>
</dbReference>
<dbReference type="eggNOG" id="COG1896">
    <property type="taxonomic scope" value="Bacteria"/>
</dbReference>
<dbReference type="PATRIC" id="fig|1178482.3.peg.773"/>
<sequence length="259" mass="28935">MKPIESIRAIRDQARSVIQLPESEAKRLSSAETALHRITEMLGIVAEPNNEGRYDARALRDQAIDAIERRQSEKELGGILDTSPTILTGSGISQSLTYPSWRLVDDQDIAQALSRIPRFNGHTCQFYSVAQHCVLASQLVPAEDALAALLHDATEAYIGDMISPLKTLLPAYRLIEQRVWVAIAKRFGVDPVMPNSVKQADLQLLATERRDLLPESPQEWPCLEGVEPLVDPIEPWSPQLAEMVWGLRLEELIAQREEA</sequence>
<comment type="caution">
    <text evidence="1">The sequence shown here is derived from an EMBL/GenBank/DDBJ whole genome shotgun (WGS) entry which is preliminary data.</text>
</comment>
<evidence type="ECO:0000313" key="2">
    <source>
        <dbReference type="Proteomes" id="UP000019113"/>
    </source>
</evidence>
<keyword evidence="2" id="KW-1185">Reference proteome</keyword>
<reference evidence="1 2" key="1">
    <citation type="submission" date="2013-08" db="EMBL/GenBank/DDBJ databases">
        <title>draft genome of Halomonas huanghegensis, strain BJGMM-B45T.</title>
        <authorList>
            <person name="Miao C."/>
            <person name="Wan Y."/>
            <person name="Jin W."/>
        </authorList>
    </citation>
    <scope>NUCLEOTIDE SEQUENCE [LARGE SCALE GENOMIC DNA]</scope>
    <source>
        <strain evidence="1 2">BJGMM-B45</strain>
    </source>
</reference>